<dbReference type="Pfam" id="PF00528">
    <property type="entry name" value="BPD_transp_1"/>
    <property type="match status" value="1"/>
</dbReference>
<dbReference type="InterPro" id="IPR035906">
    <property type="entry name" value="MetI-like_sf"/>
</dbReference>
<proteinExistence type="inferred from homology"/>
<dbReference type="PANTHER" id="PTHR30151:SF0">
    <property type="entry name" value="ABC TRANSPORTER PERMEASE PROTEIN MJ0413-RELATED"/>
    <property type="match status" value="1"/>
</dbReference>
<keyword evidence="2 7" id="KW-0813">Transport</keyword>
<feature type="domain" description="ABC transmembrane type-1" evidence="8">
    <location>
        <begin position="76"/>
        <end position="260"/>
    </location>
</feature>
<dbReference type="SUPFAM" id="SSF161098">
    <property type="entry name" value="MetI-like"/>
    <property type="match status" value="1"/>
</dbReference>
<dbReference type="Gene3D" id="1.10.3720.10">
    <property type="entry name" value="MetI-like"/>
    <property type="match status" value="1"/>
</dbReference>
<dbReference type="GO" id="GO:0055085">
    <property type="term" value="P:transmembrane transport"/>
    <property type="evidence" value="ECO:0007669"/>
    <property type="project" value="InterPro"/>
</dbReference>
<feature type="transmembrane region" description="Helical" evidence="7">
    <location>
        <begin position="83"/>
        <end position="106"/>
    </location>
</feature>
<evidence type="ECO:0000313" key="10">
    <source>
        <dbReference type="Proteomes" id="UP000552644"/>
    </source>
</evidence>
<dbReference type="RefSeq" id="WP_184713295.1">
    <property type="nucleotide sequence ID" value="NZ_JACHJP010000001.1"/>
</dbReference>
<feature type="transmembrane region" description="Helical" evidence="7">
    <location>
        <begin position="237"/>
        <end position="259"/>
    </location>
</feature>
<feature type="transmembrane region" description="Helical" evidence="7">
    <location>
        <begin position="22"/>
        <end position="44"/>
    </location>
</feature>
<reference evidence="9 10" key="1">
    <citation type="submission" date="2020-08" db="EMBL/GenBank/DDBJ databases">
        <title>Genomic Encyclopedia of Type Strains, Phase III (KMG-III): the genomes of soil and plant-associated and newly described type strains.</title>
        <authorList>
            <person name="Whitman W."/>
        </authorList>
    </citation>
    <scope>NUCLEOTIDE SEQUENCE [LARGE SCALE GENOMIC DNA]</scope>
    <source>
        <strain evidence="9 10">CECT 8840</strain>
    </source>
</reference>
<protein>
    <submittedName>
        <fullName evidence="9">ABC-type nitrate/sulfonate/bicarbonate transport system permease component</fullName>
    </submittedName>
</protein>
<dbReference type="GO" id="GO:0005886">
    <property type="term" value="C:plasma membrane"/>
    <property type="evidence" value="ECO:0007669"/>
    <property type="project" value="UniProtKB-SubCell"/>
</dbReference>
<dbReference type="Proteomes" id="UP000552644">
    <property type="component" value="Unassembled WGS sequence"/>
</dbReference>
<dbReference type="EMBL" id="JACHJP010000001">
    <property type="protein sequence ID" value="MBB4914675.1"/>
    <property type="molecule type" value="Genomic_DNA"/>
</dbReference>
<keyword evidence="4 7" id="KW-0812">Transmembrane</keyword>
<evidence type="ECO:0000256" key="3">
    <source>
        <dbReference type="ARBA" id="ARBA00022475"/>
    </source>
</evidence>
<evidence type="ECO:0000256" key="7">
    <source>
        <dbReference type="RuleBase" id="RU363032"/>
    </source>
</evidence>
<comment type="caution">
    <text evidence="9">The sequence shown here is derived from an EMBL/GenBank/DDBJ whole genome shotgun (WGS) entry which is preliminary data.</text>
</comment>
<accession>A0A7W7QJD0</accession>
<evidence type="ECO:0000313" key="9">
    <source>
        <dbReference type="EMBL" id="MBB4914675.1"/>
    </source>
</evidence>
<dbReference type="CDD" id="cd06261">
    <property type="entry name" value="TM_PBP2"/>
    <property type="match status" value="1"/>
</dbReference>
<comment type="subcellular location">
    <subcellularLocation>
        <location evidence="1 7">Cell membrane</location>
        <topology evidence="1 7">Multi-pass membrane protein</topology>
    </subcellularLocation>
</comment>
<keyword evidence="3" id="KW-1003">Cell membrane</keyword>
<evidence type="ECO:0000256" key="6">
    <source>
        <dbReference type="ARBA" id="ARBA00023136"/>
    </source>
</evidence>
<comment type="similarity">
    <text evidence="7">Belongs to the binding-protein-dependent transport system permease family.</text>
</comment>
<dbReference type="PANTHER" id="PTHR30151">
    <property type="entry name" value="ALKANE SULFONATE ABC TRANSPORTER-RELATED, MEMBRANE SUBUNIT"/>
    <property type="match status" value="1"/>
</dbReference>
<evidence type="ECO:0000256" key="4">
    <source>
        <dbReference type="ARBA" id="ARBA00022692"/>
    </source>
</evidence>
<organism evidence="9 10">
    <name type="scientific">Streptosporangium saharense</name>
    <dbReference type="NCBI Taxonomy" id="1706840"/>
    <lineage>
        <taxon>Bacteria</taxon>
        <taxon>Bacillati</taxon>
        <taxon>Actinomycetota</taxon>
        <taxon>Actinomycetes</taxon>
        <taxon>Streptosporangiales</taxon>
        <taxon>Streptosporangiaceae</taxon>
        <taxon>Streptosporangium</taxon>
    </lineage>
</organism>
<keyword evidence="5 7" id="KW-1133">Transmembrane helix</keyword>
<evidence type="ECO:0000256" key="2">
    <source>
        <dbReference type="ARBA" id="ARBA00022448"/>
    </source>
</evidence>
<sequence>MKSPAHAAPRSTPSSPGFLTRLWPILLVLVLWEVVTRVAANGFFPPPSTIVVRMREMWLTGPAAHLWLSDAALDNFPPSLARLFTGWILAGIVGVVFGLLLGRSVVLARFVDPLVHFGRAIPPPMLLPLLIPLMSIGTPMQLTTIVFGVVWPVLLNTVEGARYVDRQHVETARVFGFTRGQRLWRVILPSATPKIFAGLRLSLSLALILMVVSELVGSTNGIGFQLRESERAFDPPGLWGSLVVLGLLGYVLNLAFFTVERRVLSWHRAAKQTT</sequence>
<dbReference type="AlphaFoldDB" id="A0A7W7QJD0"/>
<evidence type="ECO:0000256" key="1">
    <source>
        <dbReference type="ARBA" id="ARBA00004651"/>
    </source>
</evidence>
<keyword evidence="10" id="KW-1185">Reference proteome</keyword>
<dbReference type="InterPro" id="IPR000515">
    <property type="entry name" value="MetI-like"/>
</dbReference>
<evidence type="ECO:0000259" key="8">
    <source>
        <dbReference type="PROSITE" id="PS50928"/>
    </source>
</evidence>
<name>A0A7W7QJD0_9ACTN</name>
<gene>
    <name evidence="9" type="ORF">FHS44_001747</name>
</gene>
<feature type="transmembrane region" description="Helical" evidence="7">
    <location>
        <begin position="126"/>
        <end position="154"/>
    </location>
</feature>
<feature type="transmembrane region" description="Helical" evidence="7">
    <location>
        <begin position="195"/>
        <end position="217"/>
    </location>
</feature>
<dbReference type="PROSITE" id="PS50928">
    <property type="entry name" value="ABC_TM1"/>
    <property type="match status" value="1"/>
</dbReference>
<keyword evidence="6 7" id="KW-0472">Membrane</keyword>
<evidence type="ECO:0000256" key="5">
    <source>
        <dbReference type="ARBA" id="ARBA00022989"/>
    </source>
</evidence>